<evidence type="ECO:0000256" key="4">
    <source>
        <dbReference type="ARBA" id="ARBA00022692"/>
    </source>
</evidence>
<keyword evidence="3 8" id="KW-1134">Transmembrane beta strand</keyword>
<dbReference type="EMBL" id="VOSC01000025">
    <property type="protein sequence ID" value="TXE10173.1"/>
    <property type="molecule type" value="Genomic_DNA"/>
</dbReference>
<name>A0A5C7ARD7_9FLAO</name>
<keyword evidence="12" id="KW-0675">Receptor</keyword>
<evidence type="ECO:0000256" key="1">
    <source>
        <dbReference type="ARBA" id="ARBA00004571"/>
    </source>
</evidence>
<dbReference type="InterPro" id="IPR039426">
    <property type="entry name" value="TonB-dep_rcpt-like"/>
</dbReference>
<protein>
    <submittedName>
        <fullName evidence="12">TonB-dependent receptor</fullName>
    </submittedName>
</protein>
<evidence type="ECO:0000313" key="12">
    <source>
        <dbReference type="EMBL" id="TXE10173.1"/>
    </source>
</evidence>
<dbReference type="SUPFAM" id="SSF56935">
    <property type="entry name" value="Porins"/>
    <property type="match status" value="1"/>
</dbReference>
<dbReference type="SUPFAM" id="SSF49464">
    <property type="entry name" value="Carboxypeptidase regulatory domain-like"/>
    <property type="match status" value="1"/>
</dbReference>
<dbReference type="RefSeq" id="WP_147136271.1">
    <property type="nucleotide sequence ID" value="NZ_VOSC01000025.1"/>
</dbReference>
<evidence type="ECO:0000259" key="10">
    <source>
        <dbReference type="Pfam" id="PF00593"/>
    </source>
</evidence>
<dbReference type="Gene3D" id="2.170.130.10">
    <property type="entry name" value="TonB-dependent receptor, plug domain"/>
    <property type="match status" value="1"/>
</dbReference>
<comment type="similarity">
    <text evidence="8 9">Belongs to the TonB-dependent receptor family.</text>
</comment>
<evidence type="ECO:0000256" key="5">
    <source>
        <dbReference type="ARBA" id="ARBA00023077"/>
    </source>
</evidence>
<accession>A0A5C7ARD7</accession>
<keyword evidence="7 8" id="KW-0998">Cell outer membrane</keyword>
<evidence type="ECO:0000256" key="6">
    <source>
        <dbReference type="ARBA" id="ARBA00023136"/>
    </source>
</evidence>
<dbReference type="Pfam" id="PF00593">
    <property type="entry name" value="TonB_dep_Rec_b-barrel"/>
    <property type="match status" value="1"/>
</dbReference>
<dbReference type="InterPro" id="IPR012910">
    <property type="entry name" value="Plug_dom"/>
</dbReference>
<gene>
    <name evidence="12" type="ORF">FUA26_11930</name>
</gene>
<evidence type="ECO:0000256" key="8">
    <source>
        <dbReference type="PROSITE-ProRule" id="PRU01360"/>
    </source>
</evidence>
<feature type="domain" description="TonB-dependent receptor-like beta-barrel" evidence="10">
    <location>
        <begin position="287"/>
        <end position="718"/>
    </location>
</feature>
<evidence type="ECO:0000256" key="9">
    <source>
        <dbReference type="RuleBase" id="RU003357"/>
    </source>
</evidence>
<keyword evidence="4 8" id="KW-0812">Transmembrane</keyword>
<dbReference type="Pfam" id="PF13715">
    <property type="entry name" value="CarbopepD_reg_2"/>
    <property type="match status" value="1"/>
</dbReference>
<evidence type="ECO:0000259" key="11">
    <source>
        <dbReference type="Pfam" id="PF07715"/>
    </source>
</evidence>
<dbReference type="InterPro" id="IPR008969">
    <property type="entry name" value="CarboxyPept-like_regulatory"/>
</dbReference>
<keyword evidence="5 9" id="KW-0798">TonB box</keyword>
<evidence type="ECO:0000313" key="13">
    <source>
        <dbReference type="Proteomes" id="UP000321790"/>
    </source>
</evidence>
<keyword evidence="13" id="KW-1185">Reference proteome</keyword>
<evidence type="ECO:0000256" key="2">
    <source>
        <dbReference type="ARBA" id="ARBA00022448"/>
    </source>
</evidence>
<comment type="subcellular location">
    <subcellularLocation>
        <location evidence="1 8">Cell outer membrane</location>
        <topology evidence="1 8">Multi-pass membrane protein</topology>
    </subcellularLocation>
</comment>
<evidence type="ECO:0000256" key="3">
    <source>
        <dbReference type="ARBA" id="ARBA00022452"/>
    </source>
</evidence>
<dbReference type="Gene3D" id="2.40.170.20">
    <property type="entry name" value="TonB-dependent receptor, beta-barrel domain"/>
    <property type="match status" value="1"/>
</dbReference>
<dbReference type="Gene3D" id="2.60.40.1120">
    <property type="entry name" value="Carboxypeptidase-like, regulatory domain"/>
    <property type="match status" value="1"/>
</dbReference>
<comment type="caution">
    <text evidence="12">The sequence shown here is derived from an EMBL/GenBank/DDBJ whole genome shotgun (WGS) entry which is preliminary data.</text>
</comment>
<dbReference type="OrthoDB" id="9803050at2"/>
<dbReference type="AlphaFoldDB" id="A0A5C7ARD7"/>
<keyword evidence="2 8" id="KW-0813">Transport</keyword>
<dbReference type="PROSITE" id="PS52016">
    <property type="entry name" value="TONB_DEPENDENT_REC_3"/>
    <property type="match status" value="1"/>
</dbReference>
<dbReference type="InterPro" id="IPR036942">
    <property type="entry name" value="Beta-barrel_TonB_sf"/>
</dbReference>
<organism evidence="12 13">
    <name type="scientific">Seonamhaeicola algicola</name>
    <dbReference type="NCBI Taxonomy" id="1719036"/>
    <lineage>
        <taxon>Bacteria</taxon>
        <taxon>Pseudomonadati</taxon>
        <taxon>Bacteroidota</taxon>
        <taxon>Flavobacteriia</taxon>
        <taxon>Flavobacteriales</taxon>
        <taxon>Flavobacteriaceae</taxon>
    </lineage>
</organism>
<feature type="domain" description="TonB-dependent receptor plug" evidence="11">
    <location>
        <begin position="130"/>
        <end position="221"/>
    </location>
</feature>
<dbReference type="InterPro" id="IPR037066">
    <property type="entry name" value="Plug_dom_sf"/>
</dbReference>
<dbReference type="InterPro" id="IPR000531">
    <property type="entry name" value="Beta-barrel_TonB"/>
</dbReference>
<reference evidence="13" key="1">
    <citation type="submission" date="2019-08" db="EMBL/GenBank/DDBJ databases">
        <title>Seonamhaeicola sediminis sp. nov., isolated from marine sediment.</title>
        <authorList>
            <person name="Cao W.R."/>
        </authorList>
    </citation>
    <scope>NUCLEOTIDE SEQUENCE [LARGE SCALE GENOMIC DNA]</scope>
    <source>
        <strain evidence="13">Gy8</strain>
    </source>
</reference>
<dbReference type="GO" id="GO:0009279">
    <property type="term" value="C:cell outer membrane"/>
    <property type="evidence" value="ECO:0007669"/>
    <property type="project" value="UniProtKB-SubCell"/>
</dbReference>
<sequence length="761" mass="86613">MFCYAPRLKRNWFLVLVFILCNHVLLAQISVTSSVKNIENNLPVTDVSVQVINTSNGVYTNRKGMFSFDNLDANAILKFSKIGFQSFTIAVRSIEKVVYLTPEISALDEVVLRSFSSSQIKKIVPDQVYLSQKDIEKMPFILGEKDVIKLIQYTPGVQQATEGQSGLLVRGGNASMNLTLLDNIYLHNTAHLGGLFSAINSDFVHSLEFSKAGFDASYGGRLASVTNIKTLKAPDSTSFNGSLGLLSSKLTGNIKLNKKNGLLLSGRRTYLEIFKPFFGDSNTILGNDKNYFLYDFFGKHTVILSNKGTLETTFYTTKDNFKDQTKGRNRNLKWGNTLFGSTYNHEFSRVLSSITTISNSYYSFLFSDNEFPFDYSAKSTFNVFGANHYFSWKKEKSLFKLGAEFNNTNILPKKVNALIDESPVSIQNQDTYNYKTFSVFSDLETQLSKKLEAKLGLRLSSFFTKENSLIDEHHFFGVEPRISVKYQSKKNQAYKLSYQRLNQFTHQASISSFSLPADFFIISTNKIKPQISNQYSFGYSYETNGLQLNSAAYYKRVINYTEFENGSVNNLFSNNIYDDVLVGQFKSYGLELSINKKVNKLTLQGALTLSKTIARFNEINEGKYFAATFDRPVNINSIAHYKLNNRIEFGALFIFTSGQNYTKPADIRVINERPIINFEAKNTSRFPNYHRLDVSCTYSFKKKGRWNSKLNLTLYNVYNNNNPFQISYSTNNDVNDAFIEIKEEKDGLFPFLPTVNWLFSF</sequence>
<proteinExistence type="inferred from homology"/>
<evidence type="ECO:0000256" key="7">
    <source>
        <dbReference type="ARBA" id="ARBA00023237"/>
    </source>
</evidence>
<dbReference type="Proteomes" id="UP000321790">
    <property type="component" value="Unassembled WGS sequence"/>
</dbReference>
<dbReference type="Pfam" id="PF07715">
    <property type="entry name" value="Plug"/>
    <property type="match status" value="1"/>
</dbReference>
<keyword evidence="6 8" id="KW-0472">Membrane</keyword>